<dbReference type="EMBL" id="BK015384">
    <property type="protein sequence ID" value="DAE04170.1"/>
    <property type="molecule type" value="Genomic_DNA"/>
</dbReference>
<evidence type="ECO:0000313" key="1">
    <source>
        <dbReference type="EMBL" id="DAE04170.1"/>
    </source>
</evidence>
<protein>
    <submittedName>
        <fullName evidence="1">Uncharacterized protein</fullName>
    </submittedName>
</protein>
<reference evidence="1" key="1">
    <citation type="journal article" date="2021" name="Proc. Natl. Acad. Sci. U.S.A.">
        <title>A Catalog of Tens of Thousands of Viruses from Human Metagenomes Reveals Hidden Associations with Chronic Diseases.</title>
        <authorList>
            <person name="Tisza M.J."/>
            <person name="Buck C.B."/>
        </authorList>
    </citation>
    <scope>NUCLEOTIDE SEQUENCE</scope>
    <source>
        <strain evidence="1">CtmpG14</strain>
    </source>
</reference>
<name>A0A8S5PB20_9CAUD</name>
<sequence length="70" mass="8478">MKVIMNFDNIKFDGESINQKIDREFNDHTPSEYGIISYCGFDRSSWESRMMFQELRKAEKREKKENGKRH</sequence>
<accession>A0A8S5PB20</accession>
<organism evidence="1">
    <name type="scientific">Siphoviridae sp. ctmpG14</name>
    <dbReference type="NCBI Taxonomy" id="2825654"/>
    <lineage>
        <taxon>Viruses</taxon>
        <taxon>Duplodnaviria</taxon>
        <taxon>Heunggongvirae</taxon>
        <taxon>Uroviricota</taxon>
        <taxon>Caudoviricetes</taxon>
    </lineage>
</organism>
<proteinExistence type="predicted"/>